<feature type="transmembrane region" description="Helical" evidence="12">
    <location>
        <begin position="87"/>
        <end position="107"/>
    </location>
</feature>
<keyword evidence="4" id="KW-0997">Cell inner membrane</keyword>
<gene>
    <name evidence="14" type="ORF">RM532_15805</name>
</gene>
<keyword evidence="6" id="KW-0479">Metal-binding</keyword>
<evidence type="ECO:0000256" key="4">
    <source>
        <dbReference type="ARBA" id="ARBA00022519"/>
    </source>
</evidence>
<protein>
    <submittedName>
        <fullName evidence="14">Alkane 1-monooxygenase</fullName>
    </submittedName>
</protein>
<evidence type="ECO:0000256" key="12">
    <source>
        <dbReference type="SAM" id="Phobius"/>
    </source>
</evidence>
<keyword evidence="10" id="KW-0503">Monooxygenase</keyword>
<proteinExistence type="inferred from homology"/>
<keyword evidence="3" id="KW-1003">Cell membrane</keyword>
<dbReference type="PANTHER" id="PTHR38674:SF1">
    <property type="entry name" value="ALKANE 1-MONOOXYGENASE 1"/>
    <property type="match status" value="1"/>
</dbReference>
<feature type="transmembrane region" description="Helical" evidence="12">
    <location>
        <begin position="17"/>
        <end position="37"/>
    </location>
</feature>
<name>A0ABU3C4X2_9GAMM</name>
<evidence type="ECO:0000313" key="14">
    <source>
        <dbReference type="EMBL" id="MDT0636409.1"/>
    </source>
</evidence>
<comment type="subcellular location">
    <subcellularLocation>
        <location evidence="1">Cell inner membrane</location>
        <topology evidence="1">Multi-pass membrane protein</topology>
    </subcellularLocation>
</comment>
<dbReference type="CDD" id="cd03512">
    <property type="entry name" value="Alkane-hydroxylase"/>
    <property type="match status" value="1"/>
</dbReference>
<feature type="domain" description="Fatty acid desaturase" evidence="13">
    <location>
        <begin position="113"/>
        <end position="326"/>
    </location>
</feature>
<dbReference type="InterPro" id="IPR005804">
    <property type="entry name" value="FA_desaturase_dom"/>
</dbReference>
<dbReference type="Proteomes" id="UP001251857">
    <property type="component" value="Unassembled WGS sequence"/>
</dbReference>
<feature type="transmembrane region" description="Helical" evidence="12">
    <location>
        <begin position="43"/>
        <end position="59"/>
    </location>
</feature>
<evidence type="ECO:0000256" key="11">
    <source>
        <dbReference type="ARBA" id="ARBA00023136"/>
    </source>
</evidence>
<feature type="non-terminal residue" evidence="14">
    <location>
        <position position="333"/>
    </location>
</feature>
<keyword evidence="8" id="KW-0560">Oxidoreductase</keyword>
<feature type="transmembrane region" description="Helical" evidence="12">
    <location>
        <begin position="113"/>
        <end position="133"/>
    </location>
</feature>
<evidence type="ECO:0000256" key="7">
    <source>
        <dbReference type="ARBA" id="ARBA00022989"/>
    </source>
</evidence>
<sequence>MFLNPETGERYEDKKRYLWTFSLLYPYLPGLFVALAYLTGWPAWLWAFPVAFYGLVTMLDHITGEDTNNPPDWAVEQMQEDSFYRKVIYGAIPGLFVNVAIGAWAFSSGLFPVWALAGLVVSVGIVGVFGLNIGHELGHKKNDFERGLGKIADCVIGYGHFYIEHNKGHHRDVATPEDPASARLGENLYTFGLREIPGAARRAWRIEVERLQRKGSPVLSLENEIVQTTLMTAALWGGLTMAFGWLALPFLIGQGAIAWFHLTLANYVEHYGLLRQKQANGRYERCQPEHSWNTNHIFSNLILFHLQRHSDHHANPTRRYQSLREFENTPQLP</sequence>
<evidence type="ECO:0000256" key="3">
    <source>
        <dbReference type="ARBA" id="ARBA00022475"/>
    </source>
</evidence>
<dbReference type="RefSeq" id="WP_311654301.1">
    <property type="nucleotide sequence ID" value="NZ_JAVRIB010000046.1"/>
</dbReference>
<dbReference type="EMBL" id="JAVRIB010000046">
    <property type="protein sequence ID" value="MDT0636409.1"/>
    <property type="molecule type" value="Genomic_DNA"/>
</dbReference>
<evidence type="ECO:0000256" key="6">
    <source>
        <dbReference type="ARBA" id="ARBA00022723"/>
    </source>
</evidence>
<keyword evidence="7 12" id="KW-1133">Transmembrane helix</keyword>
<dbReference type="Pfam" id="PF00487">
    <property type="entry name" value="FA_desaturase"/>
    <property type="match status" value="1"/>
</dbReference>
<evidence type="ECO:0000256" key="1">
    <source>
        <dbReference type="ARBA" id="ARBA00004429"/>
    </source>
</evidence>
<dbReference type="PANTHER" id="PTHR38674">
    <property type="entry name" value="ALKANE 1-MONOOXYGENASE 1"/>
    <property type="match status" value="1"/>
</dbReference>
<feature type="transmembrane region" description="Helical" evidence="12">
    <location>
        <begin position="230"/>
        <end position="250"/>
    </location>
</feature>
<comment type="caution">
    <text evidence="14">The sequence shown here is derived from an EMBL/GenBank/DDBJ whole genome shotgun (WGS) entry which is preliminary data.</text>
</comment>
<dbReference type="InterPro" id="IPR033885">
    <property type="entry name" value="AlkB/XylM"/>
</dbReference>
<keyword evidence="5 12" id="KW-0812">Transmembrane</keyword>
<evidence type="ECO:0000256" key="8">
    <source>
        <dbReference type="ARBA" id="ARBA00023002"/>
    </source>
</evidence>
<organism evidence="14 15">
    <name type="scientific">Spectribacter hydrogenoxidans</name>
    <dbReference type="NCBI Taxonomy" id="3075608"/>
    <lineage>
        <taxon>Bacteria</taxon>
        <taxon>Pseudomonadati</taxon>
        <taxon>Pseudomonadota</taxon>
        <taxon>Gammaproteobacteria</taxon>
        <taxon>Salinisphaerales</taxon>
        <taxon>Salinisphaeraceae</taxon>
        <taxon>Spectribacter</taxon>
    </lineage>
</organism>
<evidence type="ECO:0000256" key="10">
    <source>
        <dbReference type="ARBA" id="ARBA00023033"/>
    </source>
</evidence>
<accession>A0ABU3C4X2</accession>
<keyword evidence="9" id="KW-0408">Iron</keyword>
<evidence type="ECO:0000259" key="13">
    <source>
        <dbReference type="Pfam" id="PF00487"/>
    </source>
</evidence>
<evidence type="ECO:0000256" key="2">
    <source>
        <dbReference type="ARBA" id="ARBA00010823"/>
    </source>
</evidence>
<reference evidence="14 15" key="1">
    <citation type="submission" date="2023-09" db="EMBL/GenBank/DDBJ databases">
        <authorList>
            <person name="Rey-Velasco X."/>
        </authorList>
    </citation>
    <scope>NUCLEOTIDE SEQUENCE [LARGE SCALE GENOMIC DNA]</scope>
    <source>
        <strain evidence="14 15">W335</strain>
    </source>
</reference>
<evidence type="ECO:0000313" key="15">
    <source>
        <dbReference type="Proteomes" id="UP001251857"/>
    </source>
</evidence>
<evidence type="ECO:0000256" key="5">
    <source>
        <dbReference type="ARBA" id="ARBA00022692"/>
    </source>
</evidence>
<keyword evidence="15" id="KW-1185">Reference proteome</keyword>
<evidence type="ECO:0000256" key="9">
    <source>
        <dbReference type="ARBA" id="ARBA00023004"/>
    </source>
</evidence>
<comment type="similarity">
    <text evidence="2">Belongs to the fatty acid desaturase type 1 family. AlkB subfamily.</text>
</comment>
<keyword evidence="11 12" id="KW-0472">Membrane</keyword>